<protein>
    <submittedName>
        <fullName evidence="1">Uncharacterized protein</fullName>
    </submittedName>
</protein>
<proteinExistence type="predicted"/>
<sequence>MAECFTRFSCLLDVGTVENAARALDIYNDLMAQNAAEDPPAEPFLLSIEPEHGPTRLWMRDPGTADPQLLITFVTRCAEAFGLAGRWGFQWAGIASEPRIDGFSGGAHVLDLTTGQTIEWMSSGRWLADRLAAQGNRIWI</sequence>
<comment type="caution">
    <text evidence="1">The sequence shown here is derived from an EMBL/GenBank/DDBJ whole genome shotgun (WGS) entry which is preliminary data.</text>
</comment>
<evidence type="ECO:0000313" key="1">
    <source>
        <dbReference type="EMBL" id="MBB4147535.1"/>
    </source>
</evidence>
<dbReference type="RefSeq" id="WP_069612043.1">
    <property type="nucleotide sequence ID" value="NZ_JACIEU010000004.1"/>
</dbReference>
<dbReference type="AlphaFoldDB" id="A0A7W6PTN4"/>
<keyword evidence="2" id="KW-1185">Reference proteome</keyword>
<gene>
    <name evidence="1" type="ORF">GGQ90_001306</name>
</gene>
<name>A0A7W6PTN4_9SPHN</name>
<dbReference type="EMBL" id="JACIEU010000004">
    <property type="protein sequence ID" value="MBB4147535.1"/>
    <property type="molecule type" value="Genomic_DNA"/>
</dbReference>
<evidence type="ECO:0000313" key="2">
    <source>
        <dbReference type="Proteomes" id="UP000590524"/>
    </source>
</evidence>
<organism evidence="1 2">
    <name type="scientific">Sphingobium scionense</name>
    <dbReference type="NCBI Taxonomy" id="1404341"/>
    <lineage>
        <taxon>Bacteria</taxon>
        <taxon>Pseudomonadati</taxon>
        <taxon>Pseudomonadota</taxon>
        <taxon>Alphaproteobacteria</taxon>
        <taxon>Sphingomonadales</taxon>
        <taxon>Sphingomonadaceae</taxon>
        <taxon>Sphingobium</taxon>
    </lineage>
</organism>
<reference evidence="1 2" key="1">
    <citation type="submission" date="2020-08" db="EMBL/GenBank/DDBJ databases">
        <title>Genomic Encyclopedia of Type Strains, Phase IV (KMG-IV): sequencing the most valuable type-strain genomes for metagenomic binning, comparative biology and taxonomic classification.</title>
        <authorList>
            <person name="Goeker M."/>
        </authorList>
    </citation>
    <scope>NUCLEOTIDE SEQUENCE [LARGE SCALE GENOMIC DNA]</scope>
    <source>
        <strain evidence="1 2">DSM 19371</strain>
    </source>
</reference>
<accession>A0A7W6PTN4</accession>
<dbReference type="Proteomes" id="UP000590524">
    <property type="component" value="Unassembled WGS sequence"/>
</dbReference>